<dbReference type="AlphaFoldDB" id="A0A1N6S7N6"/>
<sequence>MPRVYSSKDAGLPAFYMSTVGSLQRFNNYKLILKACLVTGYGARLAAGWTLVDEGDQYLVLRNASGNYVTLSSGYYQNSTNLSYHGTFRVYLHATYTGINSSGVPQGQGVVSGTSGAATLPVYFGTDLFYWYSNTRWVMLADDRTFIFMQAPFTSTASTISGTQIDTQSGNGALYVGDDLGGNHIAVGGVRATTPPSTQPALYFDRLAFTTLRNPVSGLLVDTAGISAVFESAYEGSAAYTSHTGSTMLSYLGASPITVMPSIEMGLVRWAAAGQPQPGLRGIRRDHLMARNYSNLTRRQIEGALTSSDYTGDTILSLTPLVEGNVYLPLLAHIGGRGAFIVTDNPVYW</sequence>
<proteinExistence type="predicted"/>
<organism evidence="1 2">
    <name type="scientific">Aquipseudomonas alcaligenes</name>
    <name type="common">Pseudomonas alcaligenes</name>
    <dbReference type="NCBI Taxonomy" id="43263"/>
    <lineage>
        <taxon>Bacteria</taxon>
        <taxon>Pseudomonadati</taxon>
        <taxon>Pseudomonadota</taxon>
        <taxon>Gammaproteobacteria</taxon>
        <taxon>Pseudomonadales</taxon>
        <taxon>Pseudomonadaceae</taxon>
        <taxon>Aquipseudomonas</taxon>
    </lineage>
</organism>
<accession>A0A1N6S7N6</accession>
<evidence type="ECO:0000313" key="1">
    <source>
        <dbReference type="EMBL" id="SIQ37017.1"/>
    </source>
</evidence>
<dbReference type="Proteomes" id="UP000185841">
    <property type="component" value="Unassembled WGS sequence"/>
</dbReference>
<dbReference type="RefSeq" id="WP_076426353.1">
    <property type="nucleotide sequence ID" value="NZ_FTMP01000003.1"/>
</dbReference>
<protein>
    <submittedName>
        <fullName evidence="1">Uncharacterized protein</fullName>
    </submittedName>
</protein>
<gene>
    <name evidence="1" type="ORF">SAMN05878282_103407</name>
</gene>
<name>A0A1N6S7N6_AQUAC</name>
<dbReference type="EMBL" id="FTMP01000003">
    <property type="protein sequence ID" value="SIQ37017.1"/>
    <property type="molecule type" value="Genomic_DNA"/>
</dbReference>
<evidence type="ECO:0000313" key="2">
    <source>
        <dbReference type="Proteomes" id="UP000185841"/>
    </source>
</evidence>
<reference evidence="1 2" key="1">
    <citation type="submission" date="2017-01" db="EMBL/GenBank/DDBJ databases">
        <authorList>
            <person name="Mah S.A."/>
            <person name="Swanson W.J."/>
            <person name="Moy G.W."/>
            <person name="Vacquier V.D."/>
        </authorList>
    </citation>
    <scope>NUCLEOTIDE SEQUENCE [LARGE SCALE GENOMIC DNA]</scope>
    <source>
        <strain evidence="1 2">RU36E</strain>
    </source>
</reference>